<comment type="caution">
    <text evidence="2">The sequence shown here is derived from an EMBL/GenBank/DDBJ whole genome shotgun (WGS) entry which is preliminary data.</text>
</comment>
<evidence type="ECO:0000256" key="1">
    <source>
        <dbReference type="SAM" id="MobiDB-lite"/>
    </source>
</evidence>
<dbReference type="Gene3D" id="1.10.10.10">
    <property type="entry name" value="Winged helix-like DNA-binding domain superfamily/Winged helix DNA-binding domain"/>
    <property type="match status" value="1"/>
</dbReference>
<feature type="region of interest" description="Disordered" evidence="1">
    <location>
        <begin position="1"/>
        <end position="21"/>
    </location>
</feature>
<dbReference type="InterPro" id="IPR011745">
    <property type="entry name" value="RNA_pol_sigma70_MYXXA"/>
</dbReference>
<dbReference type="InterPro" id="IPR036388">
    <property type="entry name" value="WH-like_DNA-bd_sf"/>
</dbReference>
<sequence>MVTGREETGAGARERDAPGPDALAAELAAARPDLKFTPGLGRALADAVAAAERAWPGLSLPAPRFVAALAPRLAADRPAEAALAELCVGDLYLACACVDGDPRALAGFDRLLVPIVERAAARRGATASQQTDLQQIVRERLLMPRPSAADESHARLAEYSGRGSLRAWIRVVATRETLRLLGRPQREVSGDDDAIAALMPADAGPELEHFKRHYREAFKQAFREAVAALTDRERVLLRQHALDGLSIDRLAEFYGVHRSTTARWIDGARRSVLEHTRRALGRRLHVPASELDSIMRLIDSRLDITLPTLLREPGTPAAPGKPR</sequence>
<evidence type="ECO:0000313" key="2">
    <source>
        <dbReference type="EMBL" id="MBZ5711579.1"/>
    </source>
</evidence>
<name>A0ABS7TTM1_9BACT</name>
<dbReference type="Proteomes" id="UP001139031">
    <property type="component" value="Unassembled WGS sequence"/>
</dbReference>
<reference evidence="2" key="1">
    <citation type="submission" date="2021-08" db="EMBL/GenBank/DDBJ databases">
        <authorList>
            <person name="Stevens D.C."/>
        </authorList>
    </citation>
    <scope>NUCLEOTIDE SEQUENCE</scope>
    <source>
        <strain evidence="2">DSM 53165</strain>
    </source>
</reference>
<evidence type="ECO:0000313" key="3">
    <source>
        <dbReference type="Proteomes" id="UP001139031"/>
    </source>
</evidence>
<dbReference type="InterPro" id="IPR013325">
    <property type="entry name" value="RNA_pol_sigma_r2"/>
</dbReference>
<dbReference type="InterPro" id="IPR013324">
    <property type="entry name" value="RNA_pol_sigma_r3/r4-like"/>
</dbReference>
<organism evidence="2 3">
    <name type="scientific">Nannocystis pusilla</name>
    <dbReference type="NCBI Taxonomy" id="889268"/>
    <lineage>
        <taxon>Bacteria</taxon>
        <taxon>Pseudomonadati</taxon>
        <taxon>Myxococcota</taxon>
        <taxon>Polyangia</taxon>
        <taxon>Nannocystales</taxon>
        <taxon>Nannocystaceae</taxon>
        <taxon>Nannocystis</taxon>
    </lineage>
</organism>
<dbReference type="SUPFAM" id="SSF88946">
    <property type="entry name" value="Sigma2 domain of RNA polymerase sigma factors"/>
    <property type="match status" value="1"/>
</dbReference>
<accession>A0ABS7TTM1</accession>
<feature type="compositionally biased region" description="Basic and acidic residues" evidence="1">
    <location>
        <begin position="1"/>
        <end position="18"/>
    </location>
</feature>
<gene>
    <name evidence="2" type="ORF">K7C98_20250</name>
</gene>
<keyword evidence="3" id="KW-1185">Reference proteome</keyword>
<proteinExistence type="predicted"/>
<dbReference type="SUPFAM" id="SSF88659">
    <property type="entry name" value="Sigma3 and sigma4 domains of RNA polymerase sigma factors"/>
    <property type="match status" value="1"/>
</dbReference>
<protein>
    <submittedName>
        <fullName evidence="2">Transcriptional regulator</fullName>
    </submittedName>
</protein>
<dbReference type="NCBIfam" id="TIGR03001">
    <property type="entry name" value="Sig-70_gmx1"/>
    <property type="match status" value="1"/>
</dbReference>
<dbReference type="EMBL" id="JAIRAU010000027">
    <property type="protein sequence ID" value="MBZ5711579.1"/>
    <property type="molecule type" value="Genomic_DNA"/>
</dbReference>
<dbReference type="RefSeq" id="WP_224193342.1">
    <property type="nucleotide sequence ID" value="NZ_JAIRAU010000027.1"/>
</dbReference>